<dbReference type="InterPro" id="IPR006685">
    <property type="entry name" value="MscS_channel_2nd"/>
</dbReference>
<feature type="domain" description="Mechanosensitive ion channel MscS" evidence="8">
    <location>
        <begin position="112"/>
        <end position="168"/>
    </location>
</feature>
<feature type="transmembrane region" description="Helical" evidence="7">
    <location>
        <begin position="93"/>
        <end position="116"/>
    </location>
</feature>
<keyword evidence="6 7" id="KW-0472">Membrane</keyword>
<evidence type="ECO:0000256" key="6">
    <source>
        <dbReference type="ARBA" id="ARBA00023136"/>
    </source>
</evidence>
<evidence type="ECO:0000256" key="2">
    <source>
        <dbReference type="ARBA" id="ARBA00008017"/>
    </source>
</evidence>
<proteinExistence type="evidence at transcript level"/>
<dbReference type="EMBL" id="BT123034">
    <property type="protein sequence ID" value="ADE76378.1"/>
    <property type="molecule type" value="mRNA"/>
</dbReference>
<keyword evidence="4 7" id="KW-0812">Transmembrane</keyword>
<dbReference type="Pfam" id="PF00924">
    <property type="entry name" value="MS_channel_2nd"/>
    <property type="match status" value="1"/>
</dbReference>
<dbReference type="PANTHER" id="PTHR31618">
    <property type="entry name" value="MECHANOSENSITIVE ION CHANNEL PROTEIN 5"/>
    <property type="match status" value="1"/>
</dbReference>
<evidence type="ECO:0000256" key="3">
    <source>
        <dbReference type="ARBA" id="ARBA00022448"/>
    </source>
</evidence>
<keyword evidence="3" id="KW-0813">Transport</keyword>
<name>D5AA09_PICSI</name>
<feature type="transmembrane region" description="Helical" evidence="7">
    <location>
        <begin position="62"/>
        <end position="87"/>
    </location>
</feature>
<comment type="similarity">
    <text evidence="2">Belongs to the MscS (TC 1.A.23) family.</text>
</comment>
<evidence type="ECO:0000256" key="1">
    <source>
        <dbReference type="ARBA" id="ARBA00004141"/>
    </source>
</evidence>
<dbReference type="GO" id="GO:0008381">
    <property type="term" value="F:mechanosensitive monoatomic ion channel activity"/>
    <property type="evidence" value="ECO:0007669"/>
    <property type="project" value="TreeGrafter"/>
</dbReference>
<dbReference type="GO" id="GO:0006820">
    <property type="term" value="P:monoatomic anion transport"/>
    <property type="evidence" value="ECO:0007669"/>
    <property type="project" value="TreeGrafter"/>
</dbReference>
<evidence type="ECO:0000256" key="4">
    <source>
        <dbReference type="ARBA" id="ARBA00022692"/>
    </source>
</evidence>
<dbReference type="GO" id="GO:0050982">
    <property type="term" value="P:detection of mechanical stimulus"/>
    <property type="evidence" value="ECO:0007669"/>
    <property type="project" value="UniProtKB-ARBA"/>
</dbReference>
<dbReference type="AlphaFoldDB" id="D5AA09"/>
<evidence type="ECO:0000313" key="9">
    <source>
        <dbReference type="EMBL" id="ADE76378.1"/>
    </source>
</evidence>
<dbReference type="InterPro" id="IPR023408">
    <property type="entry name" value="MscS_beta-dom_sf"/>
</dbReference>
<dbReference type="InterPro" id="IPR010920">
    <property type="entry name" value="LSM_dom_sf"/>
</dbReference>
<dbReference type="PANTHER" id="PTHR31618:SF1">
    <property type="entry name" value="EF-HAND DOMAIN-CONTAINING PROTEIN"/>
    <property type="match status" value="1"/>
</dbReference>
<sequence>MRFLQEVEAVKAMGLFEGAQDSNRVTKAALKNWAVNVFRERRALALTLNDTKTAVNKLHQMVNVVIGVVIIVIWLLILGIATTHILVVVSSQLLLVVFMFGNSCKMAFESIIFLFVMHPFDVGDRCSIEGVQMVVEEMNILTTVFLRYDNEKIWYPNTVLATKPISNFYRSPDMGDGVDFSIHISTPVEKVAIMKERIKRYIDNSDHWYPNPMIVVKDIEDMNKMKMAVWLQHTMNHQDMGEKWLRRSRLVEEMINIFRDLDIEYRLLPRDVNLRTMPAVTSSRLPSTWI</sequence>
<accession>D5AA09</accession>
<evidence type="ECO:0000256" key="5">
    <source>
        <dbReference type="ARBA" id="ARBA00022989"/>
    </source>
</evidence>
<reference evidence="9" key="1">
    <citation type="submission" date="2010-04" db="EMBL/GenBank/DDBJ databases">
        <authorList>
            <person name="Reid K.E."/>
            <person name="Liao N."/>
            <person name="Chan S."/>
            <person name="Docking R."/>
            <person name="Taylor G."/>
            <person name="Moore R."/>
            <person name="Mayo M."/>
            <person name="Munro S."/>
            <person name="King J."/>
            <person name="Yanchuk A."/>
            <person name="Holt R."/>
            <person name="Jones S."/>
            <person name="Marra M."/>
            <person name="Ritland C.E."/>
            <person name="Ritland K."/>
            <person name="Bohlmann J."/>
        </authorList>
    </citation>
    <scope>NUCLEOTIDE SEQUENCE</scope>
    <source>
        <tissue evidence="9">Bud</tissue>
    </source>
</reference>
<comment type="subcellular location">
    <subcellularLocation>
        <location evidence="1">Membrane</location>
        <topology evidence="1">Multi-pass membrane protein</topology>
    </subcellularLocation>
</comment>
<protein>
    <recommendedName>
        <fullName evidence="8">Mechanosensitive ion channel MscS domain-containing protein</fullName>
    </recommendedName>
</protein>
<dbReference type="Gene3D" id="2.30.30.60">
    <property type="match status" value="1"/>
</dbReference>
<dbReference type="GO" id="GO:0005886">
    <property type="term" value="C:plasma membrane"/>
    <property type="evidence" value="ECO:0007669"/>
    <property type="project" value="TreeGrafter"/>
</dbReference>
<dbReference type="SUPFAM" id="SSF50182">
    <property type="entry name" value="Sm-like ribonucleoproteins"/>
    <property type="match status" value="1"/>
</dbReference>
<dbReference type="InterPro" id="IPR016688">
    <property type="entry name" value="MscS-like_plants/fungi"/>
</dbReference>
<keyword evidence="5 7" id="KW-1133">Transmembrane helix</keyword>
<dbReference type="FunFam" id="2.30.30.60:FF:000003">
    <property type="entry name" value="Predicted mechanosensitive ion channel"/>
    <property type="match status" value="1"/>
</dbReference>
<organism evidence="9">
    <name type="scientific">Picea sitchensis</name>
    <name type="common">Sitka spruce</name>
    <name type="synonym">Pinus sitchensis</name>
    <dbReference type="NCBI Taxonomy" id="3332"/>
    <lineage>
        <taxon>Eukaryota</taxon>
        <taxon>Viridiplantae</taxon>
        <taxon>Streptophyta</taxon>
        <taxon>Embryophyta</taxon>
        <taxon>Tracheophyta</taxon>
        <taxon>Spermatophyta</taxon>
        <taxon>Pinopsida</taxon>
        <taxon>Pinidae</taxon>
        <taxon>Conifers I</taxon>
        <taxon>Pinales</taxon>
        <taxon>Pinaceae</taxon>
        <taxon>Picea</taxon>
    </lineage>
</organism>
<evidence type="ECO:0000259" key="8">
    <source>
        <dbReference type="Pfam" id="PF00924"/>
    </source>
</evidence>
<evidence type="ECO:0000256" key="7">
    <source>
        <dbReference type="SAM" id="Phobius"/>
    </source>
</evidence>